<sequence>MIYIQRQSEFCKRKKYSRRNFFPKLANGTNATDFPDKRRNYTTTPFQRNLFRDSNVLGRVPTRSGQLGIA</sequence>
<dbReference type="Proteomes" id="UP000231962">
    <property type="component" value="Unassembled WGS sequence"/>
</dbReference>
<dbReference type="EMBL" id="NPDY01000011">
    <property type="protein sequence ID" value="PJZ69269.1"/>
    <property type="molecule type" value="Genomic_DNA"/>
</dbReference>
<comment type="caution">
    <text evidence="2">The sequence shown here is derived from an EMBL/GenBank/DDBJ whole genome shotgun (WGS) entry which is preliminary data.</text>
</comment>
<organism evidence="2 4">
    <name type="scientific">Leptospira perolatii</name>
    <dbReference type="NCBI Taxonomy" id="2023191"/>
    <lineage>
        <taxon>Bacteria</taxon>
        <taxon>Pseudomonadati</taxon>
        <taxon>Spirochaetota</taxon>
        <taxon>Spirochaetia</taxon>
        <taxon>Leptospirales</taxon>
        <taxon>Leptospiraceae</taxon>
        <taxon>Leptospira</taxon>
    </lineage>
</organism>
<dbReference type="Proteomes" id="UP000231990">
    <property type="component" value="Unassembled WGS sequence"/>
</dbReference>
<proteinExistence type="predicted"/>
<accession>A0A2M9ZJX2</accession>
<dbReference type="EMBL" id="NPDZ01000010">
    <property type="protein sequence ID" value="PJZ72349.1"/>
    <property type="molecule type" value="Genomic_DNA"/>
</dbReference>
<keyword evidence="3" id="KW-1185">Reference proteome</keyword>
<evidence type="ECO:0000313" key="1">
    <source>
        <dbReference type="EMBL" id="PJZ69269.1"/>
    </source>
</evidence>
<gene>
    <name evidence="1" type="ORF">CH360_12205</name>
    <name evidence="2" type="ORF">CH373_14415</name>
</gene>
<name>A0A2M9ZJX2_9LEPT</name>
<protein>
    <submittedName>
        <fullName evidence="2">Uncharacterized protein</fullName>
    </submittedName>
</protein>
<reference evidence="3 4" key="1">
    <citation type="submission" date="2017-07" db="EMBL/GenBank/DDBJ databases">
        <title>Leptospira spp. isolated from tropical soils.</title>
        <authorList>
            <person name="Thibeaux R."/>
            <person name="Iraola G."/>
            <person name="Ferres I."/>
            <person name="Bierque E."/>
            <person name="Girault D."/>
            <person name="Soupe-Gilbert M.-E."/>
            <person name="Picardeau M."/>
            <person name="Goarant C."/>
        </authorList>
    </citation>
    <scope>NUCLEOTIDE SEQUENCE [LARGE SCALE GENOMIC DNA]</scope>
    <source>
        <strain evidence="2 4">FH1-B-B1</strain>
        <strain evidence="1 3">FH1-B-C1</strain>
    </source>
</reference>
<evidence type="ECO:0000313" key="4">
    <source>
        <dbReference type="Proteomes" id="UP000231990"/>
    </source>
</evidence>
<evidence type="ECO:0000313" key="3">
    <source>
        <dbReference type="Proteomes" id="UP000231962"/>
    </source>
</evidence>
<evidence type="ECO:0000313" key="2">
    <source>
        <dbReference type="EMBL" id="PJZ72349.1"/>
    </source>
</evidence>
<dbReference type="AlphaFoldDB" id="A0A2M9ZJX2"/>